<name>A0A3D8SGB3_9HELO</name>
<accession>A0A3D8SGB3</accession>
<evidence type="ECO:0000313" key="2">
    <source>
        <dbReference type="EMBL" id="RDW85370.1"/>
    </source>
</evidence>
<organism evidence="2 3">
    <name type="scientific">Coleophoma crateriformis</name>
    <dbReference type="NCBI Taxonomy" id="565419"/>
    <lineage>
        <taxon>Eukaryota</taxon>
        <taxon>Fungi</taxon>
        <taxon>Dikarya</taxon>
        <taxon>Ascomycota</taxon>
        <taxon>Pezizomycotina</taxon>
        <taxon>Leotiomycetes</taxon>
        <taxon>Helotiales</taxon>
        <taxon>Dermateaceae</taxon>
        <taxon>Coleophoma</taxon>
    </lineage>
</organism>
<feature type="domain" description="AB hydrolase-1" evidence="1">
    <location>
        <begin position="70"/>
        <end position="316"/>
    </location>
</feature>
<dbReference type="InterPro" id="IPR000073">
    <property type="entry name" value="AB_hydrolase_1"/>
</dbReference>
<dbReference type="Proteomes" id="UP000256328">
    <property type="component" value="Unassembled WGS sequence"/>
</dbReference>
<reference evidence="2 3" key="1">
    <citation type="journal article" date="2018" name="IMA Fungus">
        <title>IMA Genome-F 9: Draft genome sequence of Annulohypoxylon stygium, Aspergillus mulundensis, Berkeleyomyces basicola (syn. Thielaviopsis basicola), Ceratocystis smalleyi, two Cercospora beticola strains, Coleophoma cylindrospora, Fusarium fracticaudum, Phialophora cf. hyalina, and Morchella septimelata.</title>
        <authorList>
            <person name="Wingfield B.D."/>
            <person name="Bills G.F."/>
            <person name="Dong Y."/>
            <person name="Huang W."/>
            <person name="Nel W.J."/>
            <person name="Swalarsk-Parry B.S."/>
            <person name="Vaghefi N."/>
            <person name="Wilken P.M."/>
            <person name="An Z."/>
            <person name="de Beer Z.W."/>
            <person name="De Vos L."/>
            <person name="Chen L."/>
            <person name="Duong T.A."/>
            <person name="Gao Y."/>
            <person name="Hammerbacher A."/>
            <person name="Kikkert J.R."/>
            <person name="Li Y."/>
            <person name="Li H."/>
            <person name="Li K."/>
            <person name="Li Q."/>
            <person name="Liu X."/>
            <person name="Ma X."/>
            <person name="Naidoo K."/>
            <person name="Pethybridge S.J."/>
            <person name="Sun J."/>
            <person name="Steenkamp E.T."/>
            <person name="van der Nest M.A."/>
            <person name="van Wyk S."/>
            <person name="Wingfield M.J."/>
            <person name="Xiong C."/>
            <person name="Yue Q."/>
            <person name="Zhang X."/>
        </authorList>
    </citation>
    <scope>NUCLEOTIDE SEQUENCE [LARGE SCALE GENOMIC DNA]</scope>
    <source>
        <strain evidence="2 3">BP5796</strain>
    </source>
</reference>
<protein>
    <recommendedName>
        <fullName evidence="1">AB hydrolase-1 domain-containing protein</fullName>
    </recommendedName>
</protein>
<dbReference type="PANTHER" id="PTHR43194">
    <property type="entry name" value="HYDROLASE ALPHA/BETA FOLD FAMILY"/>
    <property type="match status" value="1"/>
</dbReference>
<evidence type="ECO:0000313" key="3">
    <source>
        <dbReference type="Proteomes" id="UP000256328"/>
    </source>
</evidence>
<comment type="caution">
    <text evidence="2">The sequence shown here is derived from an EMBL/GenBank/DDBJ whole genome shotgun (WGS) entry which is preliminary data.</text>
</comment>
<evidence type="ECO:0000259" key="1">
    <source>
        <dbReference type="Pfam" id="PF00561"/>
    </source>
</evidence>
<dbReference type="Pfam" id="PF00561">
    <property type="entry name" value="Abhydrolase_1"/>
    <property type="match status" value="1"/>
</dbReference>
<dbReference type="OrthoDB" id="408373at2759"/>
<dbReference type="PANTHER" id="PTHR43194:SF2">
    <property type="entry name" value="PEROXISOMAL MEMBRANE PROTEIN LPX1"/>
    <property type="match status" value="1"/>
</dbReference>
<sequence>MSLDNVPALPHLFRLNGQVSVPPPPTEEFNALFGGVLPPAQTVESYWGITTYYVIHPSHPNLSKSEPPRHVVLVHGVGTPAIGLLPLATRLASASTPTTVLIYDNWGHGLSSTPLTAHVPGLFHLQILQLLSHLQWPRAHFLGFSMGGMIATSFARYHASLVQSLVLVAPAGLLRKSNLSAWARFVEWGGWGWGWEGISARRIYGFLGPDPVEEGWEKKFKEKGLDAVPRDAVQVWEREKHSGHVASLISTYRYCSLYDCHDTYESVAKGDIPTLTLLGEQDGFFEKEYMKKELKAVGWRGDVQVVSGVGHGVVGEKTKEVEESMLAFWKGLKEI</sequence>
<proteinExistence type="predicted"/>
<dbReference type="SUPFAM" id="SSF53474">
    <property type="entry name" value="alpha/beta-Hydrolases"/>
    <property type="match status" value="1"/>
</dbReference>
<dbReference type="EMBL" id="PDLN01000005">
    <property type="protein sequence ID" value="RDW85370.1"/>
    <property type="molecule type" value="Genomic_DNA"/>
</dbReference>
<dbReference type="InterPro" id="IPR050228">
    <property type="entry name" value="Carboxylesterase_BioH"/>
</dbReference>
<dbReference type="AlphaFoldDB" id="A0A3D8SGB3"/>
<keyword evidence="3" id="KW-1185">Reference proteome</keyword>
<dbReference type="Gene3D" id="3.40.50.1820">
    <property type="entry name" value="alpha/beta hydrolase"/>
    <property type="match status" value="1"/>
</dbReference>
<gene>
    <name evidence="2" type="ORF">BP5796_03695</name>
</gene>
<dbReference type="InterPro" id="IPR029058">
    <property type="entry name" value="AB_hydrolase_fold"/>
</dbReference>